<dbReference type="KEGG" id="mbd:MEBOL_007267"/>
<dbReference type="Proteomes" id="UP000217289">
    <property type="component" value="Chromosome"/>
</dbReference>
<evidence type="ECO:0000313" key="2">
    <source>
        <dbReference type="EMBL" id="ATB33769.1"/>
    </source>
</evidence>
<dbReference type="Pfam" id="PF06983">
    <property type="entry name" value="3-dmu-9_3-mt"/>
    <property type="match status" value="1"/>
</dbReference>
<dbReference type="RefSeq" id="WP_095981756.1">
    <property type="nucleotide sequence ID" value="NZ_CP022163.1"/>
</dbReference>
<organism evidence="2 3">
    <name type="scientific">Melittangium boletus DSM 14713</name>
    <dbReference type="NCBI Taxonomy" id="1294270"/>
    <lineage>
        <taxon>Bacteria</taxon>
        <taxon>Pseudomonadati</taxon>
        <taxon>Myxococcota</taxon>
        <taxon>Myxococcia</taxon>
        <taxon>Myxococcales</taxon>
        <taxon>Cystobacterineae</taxon>
        <taxon>Archangiaceae</taxon>
        <taxon>Melittangium</taxon>
    </lineage>
</organism>
<reference evidence="2 3" key="1">
    <citation type="submission" date="2017-06" db="EMBL/GenBank/DDBJ databases">
        <authorList>
            <person name="Kim H.J."/>
            <person name="Triplett B.A."/>
        </authorList>
    </citation>
    <scope>NUCLEOTIDE SEQUENCE [LARGE SCALE GENOMIC DNA]</scope>
    <source>
        <strain evidence="2 3">DSM 14713</strain>
    </source>
</reference>
<keyword evidence="3" id="KW-1185">Reference proteome</keyword>
<dbReference type="PANTHER" id="PTHR33990:SF1">
    <property type="entry name" value="PROTEIN YJDN"/>
    <property type="match status" value="1"/>
</dbReference>
<feature type="domain" description="PhnB-like" evidence="1">
    <location>
        <begin position="2"/>
        <end position="129"/>
    </location>
</feature>
<dbReference type="InterPro" id="IPR028973">
    <property type="entry name" value="PhnB-like"/>
</dbReference>
<evidence type="ECO:0000313" key="3">
    <source>
        <dbReference type="Proteomes" id="UP000217289"/>
    </source>
</evidence>
<dbReference type="PANTHER" id="PTHR33990">
    <property type="entry name" value="PROTEIN YJDN-RELATED"/>
    <property type="match status" value="1"/>
</dbReference>
<evidence type="ECO:0000259" key="1">
    <source>
        <dbReference type="Pfam" id="PF06983"/>
    </source>
</evidence>
<dbReference type="AlphaFoldDB" id="A0A250IPT5"/>
<dbReference type="InterPro" id="IPR029068">
    <property type="entry name" value="Glyas_Bleomycin-R_OHBP_Dase"/>
</dbReference>
<dbReference type="EMBL" id="CP022163">
    <property type="protein sequence ID" value="ATB33769.1"/>
    <property type="molecule type" value="Genomic_DNA"/>
</dbReference>
<dbReference type="OrthoDB" id="9795306at2"/>
<dbReference type="SUPFAM" id="SSF54593">
    <property type="entry name" value="Glyoxalase/Bleomycin resistance protein/Dihydroxybiphenyl dioxygenase"/>
    <property type="match status" value="1"/>
</dbReference>
<dbReference type="CDD" id="cd06588">
    <property type="entry name" value="PhnB_like"/>
    <property type="match status" value="1"/>
</dbReference>
<dbReference type="Gene3D" id="3.10.180.10">
    <property type="entry name" value="2,3-Dihydroxybiphenyl 1,2-Dioxygenase, domain 1"/>
    <property type="match status" value="1"/>
</dbReference>
<proteinExistence type="predicted"/>
<sequence>MKLINNLNFNGRCREAFEHYAEVLGGKLTAMHTFGEMPGNKVDAAWQGKIAHAWLQVGDQAIMGCDAPPEYAQPMGGFSVTLQAESTAEARRIFSALSEGGRISMPIGETPWSPCFGMLTDRFGTPWMIDTLTAQASS</sequence>
<protein>
    <recommendedName>
        <fullName evidence="1">PhnB-like domain-containing protein</fullName>
    </recommendedName>
</protein>
<name>A0A250IPT5_9BACT</name>
<gene>
    <name evidence="2" type="ORF">MEBOL_007267</name>
</gene>
<accession>A0A250IPT5</accession>